<protein>
    <submittedName>
        <fullName evidence="2">Uncharacterized protein</fullName>
    </submittedName>
</protein>
<dbReference type="AlphaFoldDB" id="A0A2P2Q9D2"/>
<accession>A0A2P2Q9D2</accession>
<proteinExistence type="predicted"/>
<organism evidence="2">
    <name type="scientific">Rhizophora mucronata</name>
    <name type="common">Asiatic mangrove</name>
    <dbReference type="NCBI Taxonomy" id="61149"/>
    <lineage>
        <taxon>Eukaryota</taxon>
        <taxon>Viridiplantae</taxon>
        <taxon>Streptophyta</taxon>
        <taxon>Embryophyta</taxon>
        <taxon>Tracheophyta</taxon>
        <taxon>Spermatophyta</taxon>
        <taxon>Magnoliopsida</taxon>
        <taxon>eudicotyledons</taxon>
        <taxon>Gunneridae</taxon>
        <taxon>Pentapetalae</taxon>
        <taxon>rosids</taxon>
        <taxon>fabids</taxon>
        <taxon>Malpighiales</taxon>
        <taxon>Rhizophoraceae</taxon>
        <taxon>Rhizophora</taxon>
    </lineage>
</organism>
<evidence type="ECO:0000313" key="2">
    <source>
        <dbReference type="EMBL" id="MBX63608.1"/>
    </source>
</evidence>
<keyword evidence="1" id="KW-1133">Transmembrane helix</keyword>
<feature type="transmembrane region" description="Helical" evidence="1">
    <location>
        <begin position="30"/>
        <end position="51"/>
    </location>
</feature>
<keyword evidence="1" id="KW-0472">Membrane</keyword>
<reference evidence="2" key="1">
    <citation type="submission" date="2018-02" db="EMBL/GenBank/DDBJ databases">
        <title>Rhizophora mucronata_Transcriptome.</title>
        <authorList>
            <person name="Meera S.P."/>
            <person name="Sreeshan A."/>
            <person name="Augustine A."/>
        </authorList>
    </citation>
    <scope>NUCLEOTIDE SEQUENCE</scope>
    <source>
        <tissue evidence="2">Leaf</tissue>
    </source>
</reference>
<name>A0A2P2Q9D2_RHIMU</name>
<sequence>MSSLDISSASIGSSLKAICTQLSHNDIPVLTFHLDCFIISLFYLLVLYVLWKSKCKIVKSFLLAVIRGHRYLESKGRILGYFHGMELTY</sequence>
<dbReference type="EMBL" id="GGEC01083124">
    <property type="protein sequence ID" value="MBX63608.1"/>
    <property type="molecule type" value="Transcribed_RNA"/>
</dbReference>
<evidence type="ECO:0000256" key="1">
    <source>
        <dbReference type="SAM" id="Phobius"/>
    </source>
</evidence>
<keyword evidence="1" id="KW-0812">Transmembrane</keyword>